<dbReference type="Proteomes" id="UP001165082">
    <property type="component" value="Unassembled WGS sequence"/>
</dbReference>
<gene>
    <name evidence="2" type="ORF">TrRE_jg1704</name>
</gene>
<dbReference type="OrthoDB" id="10575251at2759"/>
<name>A0A9W6ZIC0_9STRA</name>
<protein>
    <submittedName>
        <fullName evidence="2">Uncharacterized protein</fullName>
    </submittedName>
</protein>
<feature type="compositionally biased region" description="Basic and acidic residues" evidence="1">
    <location>
        <begin position="101"/>
        <end position="113"/>
    </location>
</feature>
<accession>A0A9W6ZIC0</accession>
<proteinExistence type="predicted"/>
<feature type="region of interest" description="Disordered" evidence="1">
    <location>
        <begin position="99"/>
        <end position="124"/>
    </location>
</feature>
<reference evidence="2" key="1">
    <citation type="submission" date="2022-07" db="EMBL/GenBank/DDBJ databases">
        <title>Genome analysis of Parmales, a sister group of diatoms, reveals the evolutionary specialization of diatoms from phago-mixotrophs to photoautotrophs.</title>
        <authorList>
            <person name="Ban H."/>
            <person name="Sato S."/>
            <person name="Yoshikawa S."/>
            <person name="Kazumasa Y."/>
            <person name="Nakamura Y."/>
            <person name="Ichinomiya M."/>
            <person name="Saitoh K."/>
            <person name="Sato N."/>
            <person name="Blanc-Mathieu R."/>
            <person name="Endo H."/>
            <person name="Kuwata A."/>
            <person name="Ogata H."/>
        </authorList>
    </citation>
    <scope>NUCLEOTIDE SEQUENCE</scope>
</reference>
<dbReference type="EMBL" id="BRXZ01003285">
    <property type="protein sequence ID" value="GMH51593.1"/>
    <property type="molecule type" value="Genomic_DNA"/>
</dbReference>
<organism evidence="2 3">
    <name type="scientific">Triparma retinervis</name>
    <dbReference type="NCBI Taxonomy" id="2557542"/>
    <lineage>
        <taxon>Eukaryota</taxon>
        <taxon>Sar</taxon>
        <taxon>Stramenopiles</taxon>
        <taxon>Ochrophyta</taxon>
        <taxon>Bolidophyceae</taxon>
        <taxon>Parmales</taxon>
        <taxon>Triparmaceae</taxon>
        <taxon>Triparma</taxon>
    </lineage>
</organism>
<dbReference type="AlphaFoldDB" id="A0A9W6ZIC0"/>
<comment type="caution">
    <text evidence="2">The sequence shown here is derived from an EMBL/GenBank/DDBJ whole genome shotgun (WGS) entry which is preliminary data.</text>
</comment>
<evidence type="ECO:0000313" key="2">
    <source>
        <dbReference type="EMBL" id="GMH51593.1"/>
    </source>
</evidence>
<sequence>MDEDEVISMKTPAFKSKPRVSTFQPPISSPVPNLTSITPAEVERRFRRVDSDDESVAEISMEVGTSVEKKKLTEDFDSKDEVHLQLEKRMTELAVNLPVNSDKDKITSRKLDELSNSPNLHDQN</sequence>
<feature type="compositionally biased region" description="Polar residues" evidence="1">
    <location>
        <begin position="114"/>
        <end position="124"/>
    </location>
</feature>
<evidence type="ECO:0000256" key="1">
    <source>
        <dbReference type="SAM" id="MobiDB-lite"/>
    </source>
</evidence>
<keyword evidence="3" id="KW-1185">Reference proteome</keyword>
<evidence type="ECO:0000313" key="3">
    <source>
        <dbReference type="Proteomes" id="UP001165082"/>
    </source>
</evidence>